<name>A0A8C9PKF4_SPEDA</name>
<reference evidence="2" key="1">
    <citation type="submission" date="2025-08" db="UniProtKB">
        <authorList>
            <consortium name="Ensembl"/>
        </authorList>
    </citation>
    <scope>IDENTIFICATION</scope>
</reference>
<proteinExistence type="predicted"/>
<dbReference type="Ensembl" id="ENSSDAT00000013670.1">
    <property type="protein sequence ID" value="ENSSDAP00000012087.1"/>
    <property type="gene ID" value="ENSSDAG00000009689.1"/>
</dbReference>
<dbReference type="AlphaFoldDB" id="A0A8C9PKF4"/>
<reference evidence="2" key="2">
    <citation type="submission" date="2025-09" db="UniProtKB">
        <authorList>
            <consortium name="Ensembl"/>
        </authorList>
    </citation>
    <scope>IDENTIFICATION</scope>
</reference>
<evidence type="ECO:0000313" key="2">
    <source>
        <dbReference type="Ensembl" id="ENSSDAP00000012087.1"/>
    </source>
</evidence>
<dbReference type="Proteomes" id="UP000694422">
    <property type="component" value="Unplaced"/>
</dbReference>
<protein>
    <submittedName>
        <fullName evidence="2">Integrin subunit alpha L</fullName>
    </submittedName>
</protein>
<accession>A0A8C9PKF4</accession>
<evidence type="ECO:0000256" key="1">
    <source>
        <dbReference type="SAM" id="SignalP"/>
    </source>
</evidence>
<feature type="signal peptide" evidence="1">
    <location>
        <begin position="1"/>
        <end position="24"/>
    </location>
</feature>
<keyword evidence="3" id="KW-1185">Reference proteome</keyword>
<sequence>MKNSCIIVMRLLLSGPFFFAPASSYNLDVQNVQHFSTPHAGRHFGYRVLQLDGHRTRSRGLFPGGKPELTGNTLVTPAKSYTCNNLLTSIQEKDSLCFCLCLFCF</sequence>
<feature type="chain" id="PRO_5034008257" evidence="1">
    <location>
        <begin position="25"/>
        <end position="105"/>
    </location>
</feature>
<evidence type="ECO:0000313" key="3">
    <source>
        <dbReference type="Proteomes" id="UP000694422"/>
    </source>
</evidence>
<organism evidence="2 3">
    <name type="scientific">Spermophilus dauricus</name>
    <name type="common">Daurian ground squirrel</name>
    <dbReference type="NCBI Taxonomy" id="99837"/>
    <lineage>
        <taxon>Eukaryota</taxon>
        <taxon>Metazoa</taxon>
        <taxon>Chordata</taxon>
        <taxon>Craniata</taxon>
        <taxon>Vertebrata</taxon>
        <taxon>Euteleostomi</taxon>
        <taxon>Mammalia</taxon>
        <taxon>Eutheria</taxon>
        <taxon>Euarchontoglires</taxon>
        <taxon>Glires</taxon>
        <taxon>Rodentia</taxon>
        <taxon>Sciuromorpha</taxon>
        <taxon>Sciuridae</taxon>
        <taxon>Xerinae</taxon>
        <taxon>Marmotini</taxon>
        <taxon>Spermophilus</taxon>
    </lineage>
</organism>
<keyword evidence="1" id="KW-0732">Signal</keyword>